<sequence>MKYIVLSMAAAFSILLNPAFAQKQAMSGSMARLHANIQCAQCHNNIQPMQAPQDTTCIQCHGKSSSIQLPANVNEKNYHNSPHYGDTVSCLECHREHQPQQNLCKNCHVIK</sequence>
<evidence type="ECO:0000259" key="8">
    <source>
        <dbReference type="Pfam" id="PF14537"/>
    </source>
</evidence>
<organism evidence="9 10">
    <name type="scientific">Parasutterella excrementihominis</name>
    <dbReference type="NCBI Taxonomy" id="487175"/>
    <lineage>
        <taxon>Bacteria</taxon>
        <taxon>Pseudomonadati</taxon>
        <taxon>Pseudomonadota</taxon>
        <taxon>Betaproteobacteria</taxon>
        <taxon>Burkholderiales</taxon>
        <taxon>Sutterellaceae</taxon>
        <taxon>Parasutterella</taxon>
    </lineage>
</organism>
<keyword evidence="3" id="KW-0813">Transport</keyword>
<evidence type="ECO:0000256" key="3">
    <source>
        <dbReference type="ARBA" id="ARBA00022448"/>
    </source>
</evidence>
<keyword evidence="4" id="KW-0349">Heme</keyword>
<dbReference type="Proteomes" id="UP000462362">
    <property type="component" value="Unassembled WGS sequence"/>
</dbReference>
<dbReference type="InterPro" id="IPR012286">
    <property type="entry name" value="Tetrahaem_cytochrome"/>
</dbReference>
<dbReference type="Pfam" id="PF14537">
    <property type="entry name" value="Cytochrom_c3_2"/>
    <property type="match status" value="1"/>
</dbReference>
<reference evidence="9 10" key="1">
    <citation type="journal article" date="2019" name="Nat. Med.">
        <title>A library of human gut bacterial isolates paired with longitudinal multiomics data enables mechanistic microbiome research.</title>
        <authorList>
            <person name="Poyet M."/>
            <person name="Groussin M."/>
            <person name="Gibbons S.M."/>
            <person name="Avila-Pacheco J."/>
            <person name="Jiang X."/>
            <person name="Kearney S.M."/>
            <person name="Perrotta A.R."/>
            <person name="Berdy B."/>
            <person name="Zhao S."/>
            <person name="Lieberman T.D."/>
            <person name="Swanson P.K."/>
            <person name="Smith M."/>
            <person name="Roesemann S."/>
            <person name="Alexander J.E."/>
            <person name="Rich S.A."/>
            <person name="Livny J."/>
            <person name="Vlamakis H."/>
            <person name="Clish C."/>
            <person name="Bullock K."/>
            <person name="Deik A."/>
            <person name="Scott J."/>
            <person name="Pierce K.A."/>
            <person name="Xavier R.J."/>
            <person name="Alm E.J."/>
        </authorList>
    </citation>
    <scope>NUCLEOTIDE SEQUENCE [LARGE SCALE GENOMIC DNA]</scope>
    <source>
        <strain evidence="9 10">BIOML-A2</strain>
    </source>
</reference>
<dbReference type="GO" id="GO:0030313">
    <property type="term" value="C:cell envelope"/>
    <property type="evidence" value="ECO:0007669"/>
    <property type="project" value="UniProtKB-SubCell"/>
</dbReference>
<evidence type="ECO:0000256" key="2">
    <source>
        <dbReference type="ARBA" id="ARBA00004196"/>
    </source>
</evidence>
<evidence type="ECO:0000256" key="6">
    <source>
        <dbReference type="ARBA" id="ARBA00022982"/>
    </source>
</evidence>
<comment type="cofactor">
    <cofactor evidence="1">
        <name>heme c</name>
        <dbReference type="ChEBI" id="CHEBI:61717"/>
    </cofactor>
</comment>
<evidence type="ECO:0000256" key="4">
    <source>
        <dbReference type="ARBA" id="ARBA00022617"/>
    </source>
</evidence>
<gene>
    <name evidence="9" type="ORF">GMD42_05005</name>
</gene>
<name>A0A6I3S520_9BURK</name>
<evidence type="ECO:0000313" key="10">
    <source>
        <dbReference type="Proteomes" id="UP000462362"/>
    </source>
</evidence>
<dbReference type="InterPro" id="IPR036280">
    <property type="entry name" value="Multihaem_cyt_sf"/>
</dbReference>
<evidence type="ECO:0000313" key="9">
    <source>
        <dbReference type="EMBL" id="MTU42987.1"/>
    </source>
</evidence>
<evidence type="ECO:0000256" key="5">
    <source>
        <dbReference type="ARBA" id="ARBA00022723"/>
    </source>
</evidence>
<dbReference type="RefSeq" id="WP_155165416.1">
    <property type="nucleotide sequence ID" value="NZ_CATZPX010000005.1"/>
</dbReference>
<evidence type="ECO:0000256" key="1">
    <source>
        <dbReference type="ARBA" id="ARBA00001926"/>
    </source>
</evidence>
<proteinExistence type="predicted"/>
<accession>A0A6I3S520</accession>
<keyword evidence="6" id="KW-0249">Electron transport</keyword>
<dbReference type="GO" id="GO:0046872">
    <property type="term" value="F:metal ion binding"/>
    <property type="evidence" value="ECO:0007669"/>
    <property type="project" value="UniProtKB-KW"/>
</dbReference>
<comment type="subcellular location">
    <subcellularLocation>
        <location evidence="2">Cell envelope</location>
    </subcellularLocation>
</comment>
<evidence type="ECO:0000256" key="7">
    <source>
        <dbReference type="ARBA" id="ARBA00023004"/>
    </source>
</evidence>
<dbReference type="Gene3D" id="1.10.1130.10">
    <property type="entry name" value="Flavocytochrome C3, Chain A"/>
    <property type="match status" value="1"/>
</dbReference>
<comment type="caution">
    <text evidence="9">The sequence shown here is derived from an EMBL/GenBank/DDBJ whole genome shotgun (WGS) entry which is preliminary data.</text>
</comment>
<keyword evidence="7" id="KW-0408">Iron</keyword>
<dbReference type="AlphaFoldDB" id="A0A6I3S520"/>
<dbReference type="EMBL" id="WNCL01000011">
    <property type="protein sequence ID" value="MTU42987.1"/>
    <property type="molecule type" value="Genomic_DNA"/>
</dbReference>
<feature type="domain" description="Tetrahaem cytochrome" evidence="8">
    <location>
        <begin position="35"/>
        <end position="108"/>
    </location>
</feature>
<dbReference type="SUPFAM" id="SSF48695">
    <property type="entry name" value="Multiheme cytochromes"/>
    <property type="match status" value="1"/>
</dbReference>
<protein>
    <submittedName>
        <fullName evidence="9">Cytochrome C</fullName>
    </submittedName>
</protein>
<keyword evidence="5" id="KW-0479">Metal-binding</keyword>